<evidence type="ECO:0000313" key="2">
    <source>
        <dbReference type="Proteomes" id="UP001497700"/>
    </source>
</evidence>
<reference evidence="1 2" key="1">
    <citation type="journal article" date="2022" name="New Phytol.">
        <title>Ecological generalism drives hyperdiversity of secondary metabolite gene clusters in xylarialean endophytes.</title>
        <authorList>
            <person name="Franco M.E.E."/>
            <person name="Wisecaver J.H."/>
            <person name="Arnold A.E."/>
            <person name="Ju Y.M."/>
            <person name="Slot J.C."/>
            <person name="Ahrendt S."/>
            <person name="Moore L.P."/>
            <person name="Eastman K.E."/>
            <person name="Scott K."/>
            <person name="Konkel Z."/>
            <person name="Mondo S.J."/>
            <person name="Kuo A."/>
            <person name="Hayes R.D."/>
            <person name="Haridas S."/>
            <person name="Andreopoulos B."/>
            <person name="Riley R."/>
            <person name="LaButti K."/>
            <person name="Pangilinan J."/>
            <person name="Lipzen A."/>
            <person name="Amirebrahimi M."/>
            <person name="Yan J."/>
            <person name="Adam C."/>
            <person name="Keymanesh K."/>
            <person name="Ng V."/>
            <person name="Louie K."/>
            <person name="Northen T."/>
            <person name="Drula E."/>
            <person name="Henrissat B."/>
            <person name="Hsieh H.M."/>
            <person name="Youens-Clark K."/>
            <person name="Lutzoni F."/>
            <person name="Miadlikowska J."/>
            <person name="Eastwood D.C."/>
            <person name="Hamelin R.C."/>
            <person name="Grigoriev I.V."/>
            <person name="U'Ren J.M."/>
        </authorList>
    </citation>
    <scope>NUCLEOTIDE SEQUENCE [LARGE SCALE GENOMIC DNA]</scope>
    <source>
        <strain evidence="1 2">CBS 119005</strain>
    </source>
</reference>
<protein>
    <submittedName>
        <fullName evidence="1">Uncharacterized protein</fullName>
    </submittedName>
</protein>
<dbReference type="Proteomes" id="UP001497700">
    <property type="component" value="Unassembled WGS sequence"/>
</dbReference>
<organism evidence="1 2">
    <name type="scientific">Hypoxylon rubiginosum</name>
    <dbReference type="NCBI Taxonomy" id="110542"/>
    <lineage>
        <taxon>Eukaryota</taxon>
        <taxon>Fungi</taxon>
        <taxon>Dikarya</taxon>
        <taxon>Ascomycota</taxon>
        <taxon>Pezizomycotina</taxon>
        <taxon>Sordariomycetes</taxon>
        <taxon>Xylariomycetidae</taxon>
        <taxon>Xylariales</taxon>
        <taxon>Hypoxylaceae</taxon>
        <taxon>Hypoxylon</taxon>
    </lineage>
</organism>
<gene>
    <name evidence="1" type="ORF">F4820DRAFT_439167</name>
</gene>
<keyword evidence="2" id="KW-1185">Reference proteome</keyword>
<proteinExistence type="predicted"/>
<name>A0ACB9YKA0_9PEZI</name>
<evidence type="ECO:0000313" key="1">
    <source>
        <dbReference type="EMBL" id="KAI4859632.1"/>
    </source>
</evidence>
<sequence>MSIDLNWETLTGGQDGAALAERIRDFIHTKFQSVPLPRFIKSVTVHDFAFGTIPPSVVLKDICDPLPDFYEENPDVPDDEDDDEEEDDESQEDGDGSRMGHGGGGGVNAEDVSDAIRAAERRRRADQIRRLEGRGGNGRRGGTGNGMGSYPEGLYPPHIHVAGLRSAPGTPDIGTPFLGLGMPTPGVPGGTANMHYFQSKLATTWSGTQTPLAAVAGAQHLNGWLEMGGAGPHSPPRRYPSPNHHSRSRGHSRNPSQSSISATDFPSPIPSSPSPIPASLAPLQHPLREKHSVSTLAPTSAGPSRPPTRDASSGTHPHPHLSGSSSFRGPANEGFGNSNESAIDDGGVDSGEGSEEDDSEEAKKFREPRVDDLQAVFRIKYAGDVKLMLTAEILLDYPMPSFVGIPVRLHITGLTFDGVGVVAYIRKRVHFCFLSPEDALAAVGQDDEDDDEGDDAAAGGGAGAGSAAAAAGGSGGGSGGSAHTQRRGGLGSLLQEVRVESEIGQREGSKQSLKNVGKVEKFVLEQVRRIFEEEFVYPSFWTFLV</sequence>
<dbReference type="EMBL" id="MU393621">
    <property type="protein sequence ID" value="KAI4859632.1"/>
    <property type="molecule type" value="Genomic_DNA"/>
</dbReference>
<comment type="caution">
    <text evidence="1">The sequence shown here is derived from an EMBL/GenBank/DDBJ whole genome shotgun (WGS) entry which is preliminary data.</text>
</comment>
<accession>A0ACB9YKA0</accession>